<protein>
    <submittedName>
        <fullName evidence="2">Uncharacterized protein</fullName>
    </submittedName>
</protein>
<feature type="region of interest" description="Disordered" evidence="1">
    <location>
        <begin position="1051"/>
        <end position="1077"/>
    </location>
</feature>
<sequence>MAGDLNGYPETTVDPTLFTAKGSCNTDLPGGEVVEWYDFGQFVELLAVDAAGISHPVVLANGEEIARASGEIGKGDAIPLRVVDVAGGIPLTDLVDEARGHGSGALRPLAAAREIPVLDVDQVIREGRVAQGGATYLLTLSRQEAQALADGEQIVRAAKLADALDGREVTVRLAPVVYDVPLHDVDALLADRTVILDKVSYTLALEPAEVTALLTARTVVVRVTAGDRTTLVRLVQTGAVSDSVPLRPGAADNVIDDLSAFLANPVVNGDNGKPFRVPLSKKAVHELRTVGSTTVTLADNFVFSVTVAKPVAMPALSRMALMPAMMRRQDSGHLPPDKAPDERIETKTQEKPDRTASTVGDMATISMETGRYFERLMKTADGVTRMKKFLEASQPLPPEKTAPPRPPFRLRVALFLPWRQTWTMKGFSRGRLLQSLALAPQEEATIELHTWERHRKTLEQSSQTDTEQAVEGTDTTKDTSECYRELQQQSDFQYQVGGSFKATYRPAAGEIEIGANATLSGKNAVTQVGKNTQTRLHEAVIKASTKVRAQRTTKITESVEWGSEQRVTRKIRNPNLCHTLNLDYYEVLAHYDISTAFLPADTKLCAMVDNPMSVSSFEANIVAVNETALRDGLLDPALADGFEAIRYLGAYGEAKAELSDRKSAAAIAAKIGQDDKKQEPETTPKPPSRQEAEILAALKGLYTAARLFTSGSSPQALLGAISRHDPIGDDARRSARRWMYGRLVEAKFPNFAATLRDLGVVSDPTADSVPFAQRLELARRLAAQVPPGTGSPTLGKLNELTDADKESAGLATEIHRHMAVAWDWAWWTSRCREEQLYTADDMGIPVAAQRLADKMLALDTAPTVADAAAEKGQAQADKAGQRQDQQAAEDVLEMKFGLEEVGRARERSKTLRDHLNEHRDYYRYVLFQALPPSEQLERLMGGSGGALRVGMFEPRVVSMHGPYLAVPLHAAGEDLVSTFRTTIVASLQSMATSTSRIMLPTPGMTIESRLGRCSAGESFIEKSREYELRRLEATARQAEAEADRLEARVAAHQLDDPNPVPAPVGVRTEKSDPAVRG</sequence>
<gene>
    <name evidence="2" type="ORF">G6045_11825</name>
</gene>
<name>A0A6G4XGI2_9ACTN</name>
<dbReference type="RefSeq" id="WP_165331847.1">
    <property type="nucleotide sequence ID" value="NZ_JAAKZW010000033.1"/>
</dbReference>
<proteinExistence type="predicted"/>
<evidence type="ECO:0000313" key="2">
    <source>
        <dbReference type="EMBL" id="NGO76343.1"/>
    </source>
</evidence>
<feature type="compositionally biased region" description="Basic and acidic residues" evidence="1">
    <location>
        <begin position="1067"/>
        <end position="1077"/>
    </location>
</feature>
<dbReference type="AlphaFoldDB" id="A0A6G4XGI2"/>
<feature type="region of interest" description="Disordered" evidence="1">
    <location>
        <begin position="669"/>
        <end position="690"/>
    </location>
</feature>
<evidence type="ECO:0000313" key="3">
    <source>
        <dbReference type="Proteomes" id="UP000481109"/>
    </source>
</evidence>
<feature type="compositionally biased region" description="Basic and acidic residues" evidence="1">
    <location>
        <begin position="672"/>
        <end position="690"/>
    </location>
</feature>
<accession>A0A6G4XGI2</accession>
<organism evidence="2 3">
    <name type="scientific">Streptomyces mesophilus</name>
    <dbReference type="NCBI Taxonomy" id="1775132"/>
    <lineage>
        <taxon>Bacteria</taxon>
        <taxon>Bacillati</taxon>
        <taxon>Actinomycetota</taxon>
        <taxon>Actinomycetes</taxon>
        <taxon>Kitasatosporales</taxon>
        <taxon>Streptomycetaceae</taxon>
        <taxon>Streptomyces</taxon>
    </lineage>
</organism>
<feature type="region of interest" description="Disordered" evidence="1">
    <location>
        <begin position="329"/>
        <end position="358"/>
    </location>
</feature>
<dbReference type="Proteomes" id="UP000481109">
    <property type="component" value="Unassembled WGS sequence"/>
</dbReference>
<evidence type="ECO:0000256" key="1">
    <source>
        <dbReference type="SAM" id="MobiDB-lite"/>
    </source>
</evidence>
<feature type="region of interest" description="Disordered" evidence="1">
    <location>
        <begin position="457"/>
        <end position="480"/>
    </location>
</feature>
<keyword evidence="3" id="KW-1185">Reference proteome</keyword>
<comment type="caution">
    <text evidence="2">The sequence shown here is derived from an EMBL/GenBank/DDBJ whole genome shotgun (WGS) entry which is preliminary data.</text>
</comment>
<dbReference type="EMBL" id="JAAKZW010000033">
    <property type="protein sequence ID" value="NGO76343.1"/>
    <property type="molecule type" value="Genomic_DNA"/>
</dbReference>
<reference evidence="2 3" key="1">
    <citation type="submission" date="2020-02" db="EMBL/GenBank/DDBJ databases">
        <title>Whole-genome analyses of novel actinobacteria.</title>
        <authorList>
            <person name="Sahin N."/>
            <person name="Tokatli A."/>
        </authorList>
    </citation>
    <scope>NUCLEOTIDE SEQUENCE [LARGE SCALE GENOMIC DNA]</scope>
    <source>
        <strain evidence="2 3">YC504</strain>
    </source>
</reference>
<feature type="compositionally biased region" description="Basic and acidic residues" evidence="1">
    <location>
        <begin position="329"/>
        <end position="354"/>
    </location>
</feature>